<proteinExistence type="predicted"/>
<accession>A0A7S3F4L5</accession>
<dbReference type="AlphaFoldDB" id="A0A7S3F4L5"/>
<feature type="transmembrane region" description="Helical" evidence="2">
    <location>
        <begin position="187"/>
        <end position="209"/>
    </location>
</feature>
<protein>
    <submittedName>
        <fullName evidence="3">Uncharacterized protein</fullName>
    </submittedName>
</protein>
<keyword evidence="2" id="KW-1133">Transmembrane helix</keyword>
<reference evidence="3" key="1">
    <citation type="submission" date="2021-01" db="EMBL/GenBank/DDBJ databases">
        <authorList>
            <person name="Corre E."/>
            <person name="Pelletier E."/>
            <person name="Niang G."/>
            <person name="Scheremetjew M."/>
            <person name="Finn R."/>
            <person name="Kale V."/>
            <person name="Holt S."/>
            <person name="Cochrane G."/>
            <person name="Meng A."/>
            <person name="Brown T."/>
            <person name="Cohen L."/>
        </authorList>
    </citation>
    <scope>NUCLEOTIDE SEQUENCE</scope>
    <source>
        <strain evidence="3">CCMP281</strain>
    </source>
</reference>
<sequence length="228" mass="24026">MAAADAPQGPTPMSGGVTGKLGASAPDDEDKEPTRRPSLVESVVESVGGNLSAMAARVASHAVPSRARRSTAVVIDEEASEYATRMASPEELEAMVASVAWACVGLASFQLVDLLLQVGFGFVKGSHLAANFVLLAYSIVQSRYLRASWVVYTGPVLVGGAAWLVYMTLMGIFLSSSRAELLASANYLSVLAFVGSLILGSSLLTYTVALRADRWMHGQNPSMELDLV</sequence>
<keyword evidence="2" id="KW-0812">Transmembrane</keyword>
<feature type="region of interest" description="Disordered" evidence="1">
    <location>
        <begin position="1"/>
        <end position="40"/>
    </location>
</feature>
<feature type="transmembrane region" description="Helical" evidence="2">
    <location>
        <begin position="149"/>
        <end position="175"/>
    </location>
</feature>
<keyword evidence="2" id="KW-0472">Membrane</keyword>
<evidence type="ECO:0000256" key="2">
    <source>
        <dbReference type="SAM" id="Phobius"/>
    </source>
</evidence>
<evidence type="ECO:0000256" key="1">
    <source>
        <dbReference type="SAM" id="MobiDB-lite"/>
    </source>
</evidence>
<evidence type="ECO:0000313" key="3">
    <source>
        <dbReference type="EMBL" id="CAE0127148.1"/>
    </source>
</evidence>
<feature type="transmembrane region" description="Helical" evidence="2">
    <location>
        <begin position="118"/>
        <end position="137"/>
    </location>
</feature>
<dbReference type="EMBL" id="HBHX01047791">
    <property type="protein sequence ID" value="CAE0127148.1"/>
    <property type="molecule type" value="Transcribed_RNA"/>
</dbReference>
<name>A0A7S3F4L5_9EUKA</name>
<organism evidence="3">
    <name type="scientific">Haptolina ericina</name>
    <dbReference type="NCBI Taxonomy" id="156174"/>
    <lineage>
        <taxon>Eukaryota</taxon>
        <taxon>Haptista</taxon>
        <taxon>Haptophyta</taxon>
        <taxon>Prymnesiophyceae</taxon>
        <taxon>Prymnesiales</taxon>
        <taxon>Prymnesiaceae</taxon>
        <taxon>Haptolina</taxon>
    </lineage>
</organism>
<gene>
    <name evidence="3" type="ORF">HERI1096_LOCUS26461</name>
</gene>